<feature type="active site" evidence="9">
    <location>
        <position position="78"/>
    </location>
</feature>
<comment type="function">
    <text evidence="2">Removes 5-oxoproline from various penultimate amino acid residues except L-proline.</text>
</comment>
<dbReference type="InterPro" id="IPR000816">
    <property type="entry name" value="Peptidase_C15"/>
</dbReference>
<dbReference type="PROSITE" id="PS01334">
    <property type="entry name" value="PYRASE_CYS"/>
    <property type="match status" value="1"/>
</dbReference>
<dbReference type="Pfam" id="PF01470">
    <property type="entry name" value="Peptidase_C15"/>
    <property type="match status" value="1"/>
</dbReference>
<evidence type="ECO:0000256" key="8">
    <source>
        <dbReference type="ARBA" id="ARBA00022807"/>
    </source>
</evidence>
<dbReference type="InterPro" id="IPR016125">
    <property type="entry name" value="Peptidase_C15-like"/>
</dbReference>
<dbReference type="InterPro" id="IPR033693">
    <property type="entry name" value="PGPEP1_Glu_AS"/>
</dbReference>
<dbReference type="SUPFAM" id="SSF53182">
    <property type="entry name" value="Pyrrolidone carboxyl peptidase (pyroglutamate aminopeptidase)"/>
    <property type="match status" value="1"/>
</dbReference>
<evidence type="ECO:0000256" key="1">
    <source>
        <dbReference type="ARBA" id="ARBA00001770"/>
    </source>
</evidence>
<evidence type="ECO:0000256" key="9">
    <source>
        <dbReference type="PROSITE-ProRule" id="PRU10076"/>
    </source>
</evidence>
<reference evidence="11" key="1">
    <citation type="submission" date="2023-05" db="EMBL/GenBank/DDBJ databases">
        <title>Cataloging the Phylogenetic Diversity of Human Bladder Bacteria.</title>
        <authorList>
            <person name="Du J."/>
        </authorList>
    </citation>
    <scope>NUCLEOTIDE SEQUENCE</scope>
    <source>
        <strain evidence="11">UMB1231</strain>
    </source>
</reference>
<dbReference type="GO" id="GO:0005829">
    <property type="term" value="C:cytosol"/>
    <property type="evidence" value="ECO:0007669"/>
    <property type="project" value="InterPro"/>
</dbReference>
<protein>
    <recommendedName>
        <fullName evidence="9">Pyroglutamyl-peptidase I</fullName>
        <ecNumber evidence="9">3.4.19.3</ecNumber>
    </recommendedName>
</protein>
<keyword evidence="6" id="KW-0645">Protease</keyword>
<dbReference type="NCBIfam" id="TIGR00504">
    <property type="entry name" value="pyro_pdase"/>
    <property type="match status" value="1"/>
</dbReference>
<dbReference type="PRINTS" id="PR00706">
    <property type="entry name" value="PYROGLUPTASE"/>
</dbReference>
<dbReference type="AlphaFoldDB" id="A0AAJ1Q413"/>
<evidence type="ECO:0000256" key="3">
    <source>
        <dbReference type="ARBA" id="ARBA00004496"/>
    </source>
</evidence>
<dbReference type="RefSeq" id="WP_285065119.1">
    <property type="nucleotide sequence ID" value="NZ_JASOOE010000001.1"/>
</dbReference>
<evidence type="ECO:0000256" key="7">
    <source>
        <dbReference type="ARBA" id="ARBA00022801"/>
    </source>
</evidence>
<dbReference type="EC" id="3.4.19.3" evidence="9"/>
<dbReference type="PANTHER" id="PTHR23402">
    <property type="entry name" value="PROTEASE FAMILY C15 PYROGLUTAMYL-PEPTIDASE I-RELATED"/>
    <property type="match status" value="1"/>
</dbReference>
<dbReference type="NCBIfam" id="NF009676">
    <property type="entry name" value="PRK13197.1"/>
    <property type="match status" value="1"/>
</dbReference>
<evidence type="ECO:0000256" key="6">
    <source>
        <dbReference type="ARBA" id="ARBA00022670"/>
    </source>
</evidence>
<organism evidence="11 12">
    <name type="scientific">Facklamia hominis</name>
    <dbReference type="NCBI Taxonomy" id="178214"/>
    <lineage>
        <taxon>Bacteria</taxon>
        <taxon>Bacillati</taxon>
        <taxon>Bacillota</taxon>
        <taxon>Bacilli</taxon>
        <taxon>Lactobacillales</taxon>
        <taxon>Aerococcaceae</taxon>
        <taxon>Facklamia</taxon>
    </lineage>
</organism>
<keyword evidence="7 11" id="KW-0378">Hydrolase</keyword>
<dbReference type="CDD" id="cd00501">
    <property type="entry name" value="Peptidase_C15"/>
    <property type="match status" value="1"/>
</dbReference>
<dbReference type="GO" id="GO:0016920">
    <property type="term" value="F:pyroglutamyl-peptidase activity"/>
    <property type="evidence" value="ECO:0007669"/>
    <property type="project" value="UniProtKB-EC"/>
</dbReference>
<keyword evidence="8" id="KW-0788">Thiol protease</keyword>
<comment type="caution">
    <text evidence="11">The sequence shown here is derived from an EMBL/GenBank/DDBJ whole genome shotgun (WGS) entry which is preliminary data.</text>
</comment>
<keyword evidence="5" id="KW-0963">Cytoplasm</keyword>
<evidence type="ECO:0000256" key="2">
    <source>
        <dbReference type="ARBA" id="ARBA00002280"/>
    </source>
</evidence>
<dbReference type="InterPro" id="IPR033694">
    <property type="entry name" value="PGPEP1_Cys_AS"/>
</dbReference>
<dbReference type="GO" id="GO:0006508">
    <property type="term" value="P:proteolysis"/>
    <property type="evidence" value="ECO:0007669"/>
    <property type="project" value="UniProtKB-KW"/>
</dbReference>
<evidence type="ECO:0000256" key="10">
    <source>
        <dbReference type="PROSITE-ProRule" id="PRU10077"/>
    </source>
</evidence>
<gene>
    <name evidence="11" type="primary">pcp</name>
    <name evidence="11" type="ORF">QP433_00285</name>
</gene>
<sequence>MNLLITAFEPFDKEPINSSLEVMKALPKTIHGDRITTLMVPTAFHRSAQVLSQALNQAVYDYIVCLGQAGGRAAVTPERVAINLDDARIPDNQAAQPIDQVIQAKGQAAYFSQLPIKAMVAAMKKAGVPSQVSNSAGTYVCNHLMYQALYLTHTRYLKTRAGFVHLPYLTQQVIDRPHLPSLTLDQMVLGMEAAIGAIVNYHDQADLKVSGGQNH</sequence>
<dbReference type="PANTHER" id="PTHR23402:SF1">
    <property type="entry name" value="PYROGLUTAMYL-PEPTIDASE I"/>
    <property type="match status" value="1"/>
</dbReference>
<dbReference type="Gene3D" id="3.40.630.20">
    <property type="entry name" value="Peptidase C15, pyroglutamyl peptidase I-like"/>
    <property type="match status" value="1"/>
</dbReference>
<comment type="similarity">
    <text evidence="4">Belongs to the peptidase C15 family.</text>
</comment>
<dbReference type="InterPro" id="IPR036440">
    <property type="entry name" value="Peptidase_C15-like_sf"/>
</dbReference>
<evidence type="ECO:0000256" key="5">
    <source>
        <dbReference type="ARBA" id="ARBA00022490"/>
    </source>
</evidence>
<evidence type="ECO:0000256" key="4">
    <source>
        <dbReference type="ARBA" id="ARBA00006641"/>
    </source>
</evidence>
<dbReference type="FunFam" id="3.40.630.20:FF:000001">
    <property type="entry name" value="Pyrrolidone-carboxylate peptidase"/>
    <property type="match status" value="1"/>
</dbReference>
<evidence type="ECO:0000313" key="11">
    <source>
        <dbReference type="EMBL" id="MDK7186414.1"/>
    </source>
</evidence>
<dbReference type="InterPro" id="IPR029762">
    <property type="entry name" value="PGP-I_bact-type"/>
</dbReference>
<feature type="active site" evidence="10">
    <location>
        <position position="141"/>
    </location>
</feature>
<dbReference type="EMBL" id="JASOOE010000001">
    <property type="protein sequence ID" value="MDK7186414.1"/>
    <property type="molecule type" value="Genomic_DNA"/>
</dbReference>
<comment type="catalytic activity">
    <reaction evidence="1 9">
        <text>Release of an N-terminal pyroglutamyl group from a polypeptide, the second amino acid generally not being Pro.</text>
        <dbReference type="EC" id="3.4.19.3"/>
    </reaction>
</comment>
<comment type="subcellular location">
    <subcellularLocation>
        <location evidence="3">Cytoplasm</location>
    </subcellularLocation>
</comment>
<accession>A0AAJ1Q413</accession>
<dbReference type="PIRSF" id="PIRSF015592">
    <property type="entry name" value="Prld-crbxl_pptds"/>
    <property type="match status" value="1"/>
</dbReference>
<evidence type="ECO:0000313" key="12">
    <source>
        <dbReference type="Proteomes" id="UP001229251"/>
    </source>
</evidence>
<proteinExistence type="inferred from homology"/>
<dbReference type="Proteomes" id="UP001229251">
    <property type="component" value="Unassembled WGS sequence"/>
</dbReference>
<name>A0AAJ1Q413_9LACT</name>
<dbReference type="PROSITE" id="PS01333">
    <property type="entry name" value="PYRASE_GLU"/>
    <property type="match status" value="1"/>
</dbReference>